<feature type="chain" id="PRO_5021940062" description="DUF4352 domain-containing protein" evidence="1">
    <location>
        <begin position="23"/>
        <end position="155"/>
    </location>
</feature>
<evidence type="ECO:0000256" key="1">
    <source>
        <dbReference type="SAM" id="SignalP"/>
    </source>
</evidence>
<dbReference type="Proteomes" id="UP000318017">
    <property type="component" value="Chromosome"/>
</dbReference>
<dbReference type="EMBL" id="CP036298">
    <property type="protein sequence ID" value="QDV25867.1"/>
    <property type="molecule type" value="Genomic_DNA"/>
</dbReference>
<reference evidence="2 3" key="1">
    <citation type="submission" date="2019-02" db="EMBL/GenBank/DDBJ databases">
        <title>Deep-cultivation of Planctomycetes and their phenomic and genomic characterization uncovers novel biology.</title>
        <authorList>
            <person name="Wiegand S."/>
            <person name="Jogler M."/>
            <person name="Boedeker C."/>
            <person name="Pinto D."/>
            <person name="Vollmers J."/>
            <person name="Rivas-Marin E."/>
            <person name="Kohn T."/>
            <person name="Peeters S.H."/>
            <person name="Heuer A."/>
            <person name="Rast P."/>
            <person name="Oberbeckmann S."/>
            <person name="Bunk B."/>
            <person name="Jeske O."/>
            <person name="Meyerdierks A."/>
            <person name="Storesund J.E."/>
            <person name="Kallscheuer N."/>
            <person name="Luecker S."/>
            <person name="Lage O.M."/>
            <person name="Pohl T."/>
            <person name="Merkel B.J."/>
            <person name="Hornburger P."/>
            <person name="Mueller R.-W."/>
            <person name="Bruemmer F."/>
            <person name="Labrenz M."/>
            <person name="Spormann A.M."/>
            <person name="Op den Camp H."/>
            <person name="Overmann J."/>
            <person name="Amann R."/>
            <person name="Jetten M.S.M."/>
            <person name="Mascher T."/>
            <person name="Medema M.H."/>
            <person name="Devos D.P."/>
            <person name="Kaster A.-K."/>
            <person name="Ovreas L."/>
            <person name="Rohde M."/>
            <person name="Galperin M.Y."/>
            <person name="Jogler C."/>
        </authorList>
    </citation>
    <scope>NUCLEOTIDE SEQUENCE [LARGE SCALE GENOMIC DNA]</scope>
    <source>
        <strain evidence="2 3">Q31a</strain>
    </source>
</reference>
<evidence type="ECO:0000313" key="2">
    <source>
        <dbReference type="EMBL" id="QDV25867.1"/>
    </source>
</evidence>
<keyword evidence="1" id="KW-0732">Signal</keyword>
<dbReference type="AlphaFoldDB" id="A0A518GBE7"/>
<protein>
    <recommendedName>
        <fullName evidence="4">DUF4352 domain-containing protein</fullName>
    </recommendedName>
</protein>
<keyword evidence="3" id="KW-1185">Reference proteome</keyword>
<sequence length="155" mass="16690" precursor="true">MLARYFTLFALLIAMGCDTPTAQNRTTPETTTSQNAPTKMATVELIDAQLAPFKNAANGKMGQEVLTTWKNTGDISVRVVDAEITSLNDDGSTRETFNYTLFAEFDDSPGVLPGETHETEPGRGFKLPGFEGFAGYSPASSVKVRIAKVAEKSGM</sequence>
<dbReference type="PROSITE" id="PS51257">
    <property type="entry name" value="PROKAR_LIPOPROTEIN"/>
    <property type="match status" value="1"/>
</dbReference>
<accession>A0A518GBE7</accession>
<organism evidence="2 3">
    <name type="scientific">Aureliella helgolandensis</name>
    <dbReference type="NCBI Taxonomy" id="2527968"/>
    <lineage>
        <taxon>Bacteria</taxon>
        <taxon>Pseudomonadati</taxon>
        <taxon>Planctomycetota</taxon>
        <taxon>Planctomycetia</taxon>
        <taxon>Pirellulales</taxon>
        <taxon>Pirellulaceae</taxon>
        <taxon>Aureliella</taxon>
    </lineage>
</organism>
<feature type="signal peptide" evidence="1">
    <location>
        <begin position="1"/>
        <end position="22"/>
    </location>
</feature>
<gene>
    <name evidence="2" type="ORF">Q31a_41950</name>
</gene>
<evidence type="ECO:0008006" key="4">
    <source>
        <dbReference type="Google" id="ProtNLM"/>
    </source>
</evidence>
<name>A0A518GBE7_9BACT</name>
<dbReference type="RefSeq" id="WP_145081530.1">
    <property type="nucleotide sequence ID" value="NZ_CP036298.1"/>
</dbReference>
<proteinExistence type="predicted"/>
<evidence type="ECO:0000313" key="3">
    <source>
        <dbReference type="Proteomes" id="UP000318017"/>
    </source>
</evidence>
<dbReference type="KEGG" id="ahel:Q31a_41950"/>